<dbReference type="Pfam" id="PF04082">
    <property type="entry name" value="Fungal_trans"/>
    <property type="match status" value="1"/>
</dbReference>
<accession>A0A6G1K979</accession>
<proteinExistence type="predicted"/>
<dbReference type="GO" id="GO:0000981">
    <property type="term" value="F:DNA-binding transcription factor activity, RNA polymerase II-specific"/>
    <property type="evidence" value="ECO:0007669"/>
    <property type="project" value="InterPro"/>
</dbReference>
<feature type="domain" description="Xylanolytic transcriptional activator regulatory" evidence="8">
    <location>
        <begin position="113"/>
        <end position="378"/>
    </location>
</feature>
<dbReference type="CDD" id="cd12148">
    <property type="entry name" value="fungal_TF_MHR"/>
    <property type="match status" value="1"/>
</dbReference>
<feature type="compositionally biased region" description="Low complexity" evidence="7">
    <location>
        <begin position="17"/>
        <end position="29"/>
    </location>
</feature>
<dbReference type="GO" id="GO:0005634">
    <property type="term" value="C:nucleus"/>
    <property type="evidence" value="ECO:0007669"/>
    <property type="project" value="UniProtKB-SubCell"/>
</dbReference>
<keyword evidence="5" id="KW-0862">Zinc</keyword>
<name>A0A6G1K979_9PLEO</name>
<dbReference type="InterPro" id="IPR007219">
    <property type="entry name" value="XnlR_reg_dom"/>
</dbReference>
<dbReference type="Proteomes" id="UP000799428">
    <property type="component" value="Unassembled WGS sequence"/>
</dbReference>
<dbReference type="PANTHER" id="PTHR40626">
    <property type="entry name" value="MIP31509P"/>
    <property type="match status" value="1"/>
</dbReference>
<dbReference type="InterPro" id="IPR051059">
    <property type="entry name" value="VerF-like"/>
</dbReference>
<evidence type="ECO:0000256" key="4">
    <source>
        <dbReference type="ARBA" id="ARBA00022771"/>
    </source>
</evidence>
<reference evidence="9" key="1">
    <citation type="journal article" date="2020" name="Stud. Mycol.">
        <title>101 Dothideomycetes genomes: a test case for predicting lifestyles and emergence of pathogens.</title>
        <authorList>
            <person name="Haridas S."/>
            <person name="Albert R."/>
            <person name="Binder M."/>
            <person name="Bloem J."/>
            <person name="Labutti K."/>
            <person name="Salamov A."/>
            <person name="Andreopoulos B."/>
            <person name="Baker S."/>
            <person name="Barry K."/>
            <person name="Bills G."/>
            <person name="Bluhm B."/>
            <person name="Cannon C."/>
            <person name="Castanera R."/>
            <person name="Culley D."/>
            <person name="Daum C."/>
            <person name="Ezra D."/>
            <person name="Gonzalez J."/>
            <person name="Henrissat B."/>
            <person name="Kuo A."/>
            <person name="Liang C."/>
            <person name="Lipzen A."/>
            <person name="Lutzoni F."/>
            <person name="Magnuson J."/>
            <person name="Mondo S."/>
            <person name="Nolan M."/>
            <person name="Ohm R."/>
            <person name="Pangilinan J."/>
            <person name="Park H.-J."/>
            <person name="Ramirez L."/>
            <person name="Alfaro M."/>
            <person name="Sun H."/>
            <person name="Tritt A."/>
            <person name="Yoshinaga Y."/>
            <person name="Zwiers L.-H."/>
            <person name="Turgeon B."/>
            <person name="Goodwin S."/>
            <person name="Spatafora J."/>
            <person name="Crous P."/>
            <person name="Grigoriev I."/>
        </authorList>
    </citation>
    <scope>NUCLEOTIDE SEQUENCE</scope>
    <source>
        <strain evidence="9">CBS 279.74</strain>
    </source>
</reference>
<sequence length="586" mass="65874">MLPASLFDTDFSEFQAPTPTSTEPPQTSSFAQFSSRLPTLDDIEDGVQDGVEDGSRVWEQKHRLGADSVVEPWVISQSCYEELHSEIQGFSAVCSNGFSTPAQNTLIRCCEKYLRCAQELLPFIHSATFRAEDKPVELLLAMAALGSRYLFEHVQSYELYFIAKTILFERIRGEEFQSTSDFLLGKEVSALSKSNEVERLQTFILLIEFASWADKRVSRGALFMASQLAVLIRDSGISKSDEMTQDLQWTSWVAIEERRRTFFAAYVLFNLHSIAFDHPPLILNRDVGLCLPGYAAQWRSTSAVQWNQAARQPERSFQVGLRRLFSAIEPTEDSSISSFANYLLLQGIMQEMCKGCHGFKSTPHSDNIKPFETALRRWQSCWETIQESKQDRNLDPLYAKGPFALTGAALLRLAYIRLSSGHSLSKQLLLSRDPQCILQYQNTLQRSQQVNRAVIHAAHSLSVPVRLGITFMTTTKTPIWSLEHSICSLESAILLKDWLDMMSSIVRSSGLDALQKVERRLLEIIKDIIKGTSFAATPDILEDHASQIQSMAYTVIKIWAAVFQGANILDIENTIGAGLQLLASTN</sequence>
<comment type="subcellular location">
    <subcellularLocation>
        <location evidence="1">Nucleus</location>
    </subcellularLocation>
</comment>
<evidence type="ECO:0000313" key="10">
    <source>
        <dbReference type="Proteomes" id="UP000799428"/>
    </source>
</evidence>
<evidence type="ECO:0000256" key="5">
    <source>
        <dbReference type="ARBA" id="ARBA00022833"/>
    </source>
</evidence>
<dbReference type="GO" id="GO:0000978">
    <property type="term" value="F:RNA polymerase II cis-regulatory region sequence-specific DNA binding"/>
    <property type="evidence" value="ECO:0007669"/>
    <property type="project" value="InterPro"/>
</dbReference>
<dbReference type="AlphaFoldDB" id="A0A6G1K979"/>
<protein>
    <recommendedName>
        <fullName evidence="8">Xylanolytic transcriptional activator regulatory domain-containing protein</fullName>
    </recommendedName>
</protein>
<evidence type="ECO:0000259" key="8">
    <source>
        <dbReference type="Pfam" id="PF04082"/>
    </source>
</evidence>
<evidence type="ECO:0000256" key="2">
    <source>
        <dbReference type="ARBA" id="ARBA00022723"/>
    </source>
</evidence>
<keyword evidence="2" id="KW-0479">Metal-binding</keyword>
<evidence type="ECO:0000256" key="3">
    <source>
        <dbReference type="ARBA" id="ARBA00022737"/>
    </source>
</evidence>
<organism evidence="9 10">
    <name type="scientific">Pleomassaria siparia CBS 279.74</name>
    <dbReference type="NCBI Taxonomy" id="1314801"/>
    <lineage>
        <taxon>Eukaryota</taxon>
        <taxon>Fungi</taxon>
        <taxon>Dikarya</taxon>
        <taxon>Ascomycota</taxon>
        <taxon>Pezizomycotina</taxon>
        <taxon>Dothideomycetes</taxon>
        <taxon>Pleosporomycetidae</taxon>
        <taxon>Pleosporales</taxon>
        <taxon>Pleomassariaceae</taxon>
        <taxon>Pleomassaria</taxon>
    </lineage>
</organism>
<keyword evidence="6" id="KW-0539">Nucleus</keyword>
<dbReference type="EMBL" id="MU005770">
    <property type="protein sequence ID" value="KAF2709330.1"/>
    <property type="molecule type" value="Genomic_DNA"/>
</dbReference>
<evidence type="ECO:0000256" key="6">
    <source>
        <dbReference type="ARBA" id="ARBA00023242"/>
    </source>
</evidence>
<evidence type="ECO:0000313" key="9">
    <source>
        <dbReference type="EMBL" id="KAF2709330.1"/>
    </source>
</evidence>
<dbReference type="GO" id="GO:0008270">
    <property type="term" value="F:zinc ion binding"/>
    <property type="evidence" value="ECO:0007669"/>
    <property type="project" value="UniProtKB-KW"/>
</dbReference>
<keyword evidence="10" id="KW-1185">Reference proteome</keyword>
<dbReference type="GO" id="GO:0006351">
    <property type="term" value="P:DNA-templated transcription"/>
    <property type="evidence" value="ECO:0007669"/>
    <property type="project" value="InterPro"/>
</dbReference>
<keyword evidence="3" id="KW-0677">Repeat</keyword>
<evidence type="ECO:0000256" key="1">
    <source>
        <dbReference type="ARBA" id="ARBA00004123"/>
    </source>
</evidence>
<dbReference type="PANTHER" id="PTHR40626:SF10">
    <property type="entry name" value="C2H2-TYPE DOMAIN-CONTAINING PROTEIN"/>
    <property type="match status" value="1"/>
</dbReference>
<keyword evidence="4" id="KW-0863">Zinc-finger</keyword>
<dbReference type="GO" id="GO:0000785">
    <property type="term" value="C:chromatin"/>
    <property type="evidence" value="ECO:0007669"/>
    <property type="project" value="TreeGrafter"/>
</dbReference>
<dbReference type="OrthoDB" id="654211at2759"/>
<gene>
    <name evidence="9" type="ORF">K504DRAFT_431769</name>
</gene>
<evidence type="ECO:0000256" key="7">
    <source>
        <dbReference type="SAM" id="MobiDB-lite"/>
    </source>
</evidence>
<feature type="region of interest" description="Disordered" evidence="7">
    <location>
        <begin position="1"/>
        <end position="30"/>
    </location>
</feature>